<dbReference type="InterPro" id="IPR003159">
    <property type="entry name" value="Lyase_8_central_dom"/>
</dbReference>
<evidence type="ECO:0000259" key="4">
    <source>
        <dbReference type="Pfam" id="PF02278"/>
    </source>
</evidence>
<feature type="chain" id="PRO_5004287846" evidence="3">
    <location>
        <begin position="23"/>
        <end position="1050"/>
    </location>
</feature>
<dbReference type="InterPro" id="IPR015177">
    <property type="entry name" value="Lyase_catalyt"/>
</dbReference>
<dbReference type="SUPFAM" id="SSF48230">
    <property type="entry name" value="Chondroitin AC/alginate lyase"/>
    <property type="match status" value="1"/>
</dbReference>
<dbReference type="PIR" id="JC7889">
    <property type="entry name" value="JC7889"/>
</dbReference>
<feature type="signal peptide" evidence="3">
    <location>
        <begin position="1"/>
        <end position="22"/>
    </location>
</feature>
<evidence type="ECO:0000313" key="7">
    <source>
        <dbReference type="PIR" id="JC7889"/>
    </source>
</evidence>
<dbReference type="InterPro" id="IPR015176">
    <property type="entry name" value="Lyase_N"/>
</dbReference>
<dbReference type="GO" id="GO:0030246">
    <property type="term" value="F:carbohydrate binding"/>
    <property type="evidence" value="ECO:0007669"/>
    <property type="project" value="InterPro"/>
</dbReference>
<dbReference type="SUPFAM" id="SSF49785">
    <property type="entry name" value="Galactose-binding domain-like"/>
    <property type="match status" value="1"/>
</dbReference>
<dbReference type="Pfam" id="PF02278">
    <property type="entry name" value="Lyase_8"/>
    <property type="match status" value="1"/>
</dbReference>
<comment type="similarity">
    <text evidence="1">Belongs to the polysaccharide lyase 8 family.</text>
</comment>
<feature type="compositionally biased region" description="Basic residues" evidence="2">
    <location>
        <begin position="982"/>
        <end position="992"/>
    </location>
</feature>
<dbReference type="GO" id="GO:0005576">
    <property type="term" value="C:extracellular region"/>
    <property type="evidence" value="ECO:0007669"/>
    <property type="project" value="InterPro"/>
</dbReference>
<feature type="domain" description="Lyase catalytic" evidence="6">
    <location>
        <begin position="366"/>
        <end position="603"/>
    </location>
</feature>
<dbReference type="GO" id="GO:0006027">
    <property type="term" value="P:glycosaminoglycan catabolic process"/>
    <property type="evidence" value="ECO:0007669"/>
    <property type="project" value="InterPro"/>
</dbReference>
<dbReference type="Gene3D" id="1.50.10.100">
    <property type="entry name" value="Chondroitin AC/alginate lyase"/>
    <property type="match status" value="1"/>
</dbReference>
<dbReference type="InterPro" id="IPR011013">
    <property type="entry name" value="Gal_mutarotase_sf_dom"/>
</dbReference>
<dbReference type="Gene3D" id="2.60.120.430">
    <property type="entry name" value="Galactose-binding lectin"/>
    <property type="match status" value="1"/>
</dbReference>
<feature type="domain" description="Lyase N-terminal" evidence="5">
    <location>
        <begin position="72"/>
        <end position="235"/>
    </location>
</feature>
<sequence precursor="true">MRKTTIVRWTAAVLFVAVPAVAGVSVQLAKRTQPAATHATAAAEKLPGPPVAATQAVAIRDDGSFKKSESEEGGQIPAAWQTDGGGQLSLSAAHYKHGRQSLQWNWAQGSRLLVIKPPNLEQAGASKRGGIKLWLYNEKAVDGKATFRLGSEQEINSNNPRYVFEIGINFTGWRGMWIQFREDGAYDGYKGDGKAPLEVMEIIPPAAAPQGSLFFDVVEFEGTIPATRSTDYQVPYDRKRSNDGMGGTWDRSYYWSQMKPDLPLADRITPEQSRAFETIAKRYEGWIYGEHPDLTREPLRIRNSALQSFIAKGLQKYAQLGLNRDGNGYITGPPLFSSRSTHGPEFGEDVAKTIFLPLVFDYKINGRQESKNKVLDLFDYFHDQGWADGSGLETLDHETNRTNGYFHAVYLMRKELQESGRLDRELATVRWFTNFGKTYIADPGETTADEIRTKFMYELLYVLALDDGPAKVREMQSLLRWMNHALAVATGFAGTIKDDFMGFHHRGVYMSAYARQAFHMAALIAYLLHDTPFALSKQSTDNMPKRAADFSDGGEQIRRAGGLSGRFPAKDGVANEIVPAYAYMALASEPVDREMAGAFMRLWDPSSPYLKQGLFPKADSGDVSYLDTIGGLQLALKLADQGFAPEKSPQFWMKPSAAFAVMRRDDWAVSVKGWSQYVFDFESQAPKAADSAQKALAGQNVFGRYASYGAMQVMAAGDPINKANNGYGLDNGWDWNRWPGATTIRLPWERLGVSKDRPQTRSFTDQTFVGGVESEGKDGIFAMKLHDTVYDKSFRAEKSVFFLDNEVIALGSGIHNDDGAHSTETTLFQSYMKDTGMPIRTGSAGSAETIAEFPYRRDFKPKENVWLMDPYGNDISYRCGGCALNEASSRRPIRAVKKRRPAATAPPGSITARSRRVRATNMRCSCRLLPSRCGNTRSRRAMRCFEKTARLISSDMRRSARSDTSFSMRRRKCRAASSGKQAGRRSLWKNKRRTESFSASPIRICACPSFPTKEWTTASADAWNGGDGAGRAERKLAAGTAASGRHPSDG</sequence>
<dbReference type="PANTHER" id="PTHR37322">
    <property type="match status" value="1"/>
</dbReference>
<dbReference type="Pfam" id="PF09093">
    <property type="entry name" value="Lyase_catalyt"/>
    <property type="match status" value="1"/>
</dbReference>
<proteinExistence type="inferred from homology"/>
<organism evidence="7">
    <name type="scientific">Niallia circulans</name>
    <name type="common">Bacillus circulans</name>
    <dbReference type="NCBI Taxonomy" id="1397"/>
    <lineage>
        <taxon>Bacteria</taxon>
        <taxon>Bacillati</taxon>
        <taxon>Bacillota</taxon>
        <taxon>Bacilli</taxon>
        <taxon>Bacillales</taxon>
        <taxon>Bacillaceae</taxon>
        <taxon>Niallia</taxon>
    </lineage>
</organism>
<dbReference type="InterPro" id="IPR014718">
    <property type="entry name" value="GH-type_carb-bd"/>
</dbReference>
<evidence type="ECO:0000256" key="2">
    <source>
        <dbReference type="SAM" id="MobiDB-lite"/>
    </source>
</evidence>
<dbReference type="InterPro" id="IPR039174">
    <property type="entry name" value="Chondroitin_ABC_lyase"/>
</dbReference>
<name>Q7M0I2_NIACI</name>
<dbReference type="InterPro" id="IPR008929">
    <property type="entry name" value="Chondroitin_lyas"/>
</dbReference>
<evidence type="ECO:0000256" key="1">
    <source>
        <dbReference type="ARBA" id="ARBA00006699"/>
    </source>
</evidence>
<evidence type="ECO:0000259" key="5">
    <source>
        <dbReference type="Pfam" id="PF09092"/>
    </source>
</evidence>
<dbReference type="InterPro" id="IPR008979">
    <property type="entry name" value="Galactose-bd-like_sf"/>
</dbReference>
<keyword evidence="3" id="KW-0732">Signal</keyword>
<feature type="region of interest" description="Disordered" evidence="2">
    <location>
        <begin position="892"/>
        <end position="911"/>
    </location>
</feature>
<feature type="domain" description="Polysaccharide lyase family 8 central" evidence="4">
    <location>
        <begin position="659"/>
        <end position="837"/>
    </location>
</feature>
<dbReference type="Pfam" id="PF09092">
    <property type="entry name" value="Lyase_N"/>
    <property type="match status" value="1"/>
</dbReference>
<dbReference type="GO" id="GO:0005975">
    <property type="term" value="P:carbohydrate metabolic process"/>
    <property type="evidence" value="ECO:0007669"/>
    <property type="project" value="InterPro"/>
</dbReference>
<protein>
    <submittedName>
        <fullName evidence="7">Heparinase</fullName>
        <ecNumber evidence="7">3.2.1.19</ecNumber>
    </submittedName>
</protein>
<accession>Q7M0I2</accession>
<dbReference type="PANTHER" id="PTHR37322:SF3">
    <property type="entry name" value="CHONDROITIN SULFATE ABC EXOLYASE"/>
    <property type="match status" value="1"/>
</dbReference>
<dbReference type="Gene3D" id="2.70.98.10">
    <property type="match status" value="1"/>
</dbReference>
<evidence type="ECO:0000259" key="6">
    <source>
        <dbReference type="Pfam" id="PF09093"/>
    </source>
</evidence>
<feature type="region of interest" description="Disordered" evidence="2">
    <location>
        <begin position="1021"/>
        <end position="1050"/>
    </location>
</feature>
<dbReference type="EC" id="3.2.1.19" evidence="7"/>
<dbReference type="AlphaFoldDB" id="Q7M0I2"/>
<evidence type="ECO:0000256" key="3">
    <source>
        <dbReference type="SAM" id="SignalP"/>
    </source>
</evidence>
<dbReference type="SUPFAM" id="SSF74650">
    <property type="entry name" value="Galactose mutarotase-like"/>
    <property type="match status" value="1"/>
</dbReference>
<feature type="compositionally biased region" description="Basic residues" evidence="2">
    <location>
        <begin position="892"/>
        <end position="901"/>
    </location>
</feature>
<reference evidence="7" key="1">
    <citation type="journal article" date="2002" name="Biosci. Biotechnol. Biochem.">
        <title>Cloning, sequencing, and expression of the gene from bacillus circulans that codes for a heparinase that degrades both heparin and heparan sulfate.</title>
        <authorList>
            <person name="Yoshida E."/>
            <person name="Arakawa S."/>
            <person name="Matsunaga T."/>
            <person name="Toriumi S."/>
            <person name="Tokuyama S."/>
            <person name="Morikawa K."/>
            <person name="Tahara Y."/>
        </authorList>
    </citation>
    <scope>NUCLEOTIDE SEQUENCE</scope>
</reference>
<feature type="region of interest" description="Disordered" evidence="2">
    <location>
        <begin position="956"/>
        <end position="993"/>
    </location>
</feature>
<dbReference type="GO" id="GO:0016837">
    <property type="term" value="F:carbon-oxygen lyase activity, acting on polysaccharides"/>
    <property type="evidence" value="ECO:0007669"/>
    <property type="project" value="UniProtKB-ARBA"/>
</dbReference>